<feature type="repeat" description="Solcar" evidence="9">
    <location>
        <begin position="2"/>
        <end position="93"/>
    </location>
</feature>
<reference evidence="12 13" key="1">
    <citation type="submission" date="2024-05" db="EMBL/GenBank/DDBJ databases">
        <authorList>
            <person name="Wallberg A."/>
        </authorList>
    </citation>
    <scope>NUCLEOTIDE SEQUENCE [LARGE SCALE GENOMIC DNA]</scope>
</reference>
<keyword evidence="6 11" id="KW-1133">Transmembrane helix</keyword>
<evidence type="ECO:0000256" key="2">
    <source>
        <dbReference type="ARBA" id="ARBA00006375"/>
    </source>
</evidence>
<organism evidence="12 13">
    <name type="scientific">Meganyctiphanes norvegica</name>
    <name type="common">Northern krill</name>
    <name type="synonym">Thysanopoda norvegica</name>
    <dbReference type="NCBI Taxonomy" id="48144"/>
    <lineage>
        <taxon>Eukaryota</taxon>
        <taxon>Metazoa</taxon>
        <taxon>Ecdysozoa</taxon>
        <taxon>Arthropoda</taxon>
        <taxon>Crustacea</taxon>
        <taxon>Multicrustacea</taxon>
        <taxon>Malacostraca</taxon>
        <taxon>Eumalacostraca</taxon>
        <taxon>Eucarida</taxon>
        <taxon>Euphausiacea</taxon>
        <taxon>Euphausiidae</taxon>
        <taxon>Meganyctiphanes</taxon>
    </lineage>
</organism>
<name>A0AAV2S146_MEGNR</name>
<dbReference type="InterPro" id="IPR050567">
    <property type="entry name" value="Mitochondrial_Carrier"/>
</dbReference>
<evidence type="ECO:0000313" key="13">
    <source>
        <dbReference type="Proteomes" id="UP001497623"/>
    </source>
</evidence>
<accession>A0AAV2S146</accession>
<keyword evidence="13" id="KW-1185">Reference proteome</keyword>
<sequence length="293" mass="31442">MVSAGKDFLAGGFGGMCLVAAGHPLDTIKVRLQTQPKPAPGEKAFYAGTWDCAMKTIRNEGFFGLYKGMAAPLVGVTPMFAVCFLGFGIGKKLQQKTPDQELNALQLFNAGCLSGVFTTAIMTPGERIKCLLQIDVCIAKKTIFKGNSVEKILFIYGGVMSCFKGLHNTTLDVPASGMYFLSYEWLKKRLSPANKPGELSVAATLTAGGMAGMFNWAVAIGPDVLKSRLQTAPEGKYPNGIRSVFVDIMKTEGPKGLFKGLTPVMLRAFPANAACFLGYELAIKFLNWAAPNL</sequence>
<proteinExistence type="inferred from homology"/>
<feature type="non-terminal residue" evidence="12">
    <location>
        <position position="293"/>
    </location>
</feature>
<dbReference type="PANTHER" id="PTHR45624">
    <property type="entry name" value="MITOCHONDRIAL BASIC AMINO ACIDS TRANSPORTER-RELATED"/>
    <property type="match status" value="1"/>
</dbReference>
<dbReference type="AlphaFoldDB" id="A0AAV2S146"/>
<dbReference type="Gene3D" id="1.50.40.10">
    <property type="entry name" value="Mitochondrial carrier domain"/>
    <property type="match status" value="1"/>
</dbReference>
<protein>
    <recommendedName>
        <fullName evidence="14">Mitochondrial carnitine/acylcarnitine carrier protein</fullName>
    </recommendedName>
</protein>
<feature type="transmembrane region" description="Helical" evidence="11">
    <location>
        <begin position="69"/>
        <end position="90"/>
    </location>
</feature>
<keyword evidence="5" id="KW-0677">Repeat</keyword>
<feature type="repeat" description="Solcar" evidence="9">
    <location>
        <begin position="102"/>
        <end position="189"/>
    </location>
</feature>
<gene>
    <name evidence="12" type="ORF">MNOR_LOCUS30100</name>
</gene>
<dbReference type="InterPro" id="IPR018108">
    <property type="entry name" value="MCP_transmembrane"/>
</dbReference>
<dbReference type="GO" id="GO:0006839">
    <property type="term" value="P:mitochondrial transport"/>
    <property type="evidence" value="ECO:0007669"/>
    <property type="project" value="TreeGrafter"/>
</dbReference>
<evidence type="ECO:0000256" key="8">
    <source>
        <dbReference type="ARBA" id="ARBA00023136"/>
    </source>
</evidence>
<comment type="caution">
    <text evidence="12">The sequence shown here is derived from an EMBL/GenBank/DDBJ whole genome shotgun (WGS) entry which is preliminary data.</text>
</comment>
<comment type="similarity">
    <text evidence="2 10">Belongs to the mitochondrial carrier (TC 2.A.29) family.</text>
</comment>
<dbReference type="InterPro" id="IPR023395">
    <property type="entry name" value="MCP_dom_sf"/>
</dbReference>
<evidence type="ECO:0000256" key="4">
    <source>
        <dbReference type="ARBA" id="ARBA00022692"/>
    </source>
</evidence>
<dbReference type="Proteomes" id="UP001497623">
    <property type="component" value="Unassembled WGS sequence"/>
</dbReference>
<dbReference type="GO" id="GO:1902603">
    <property type="term" value="P:carnitine transmembrane transport"/>
    <property type="evidence" value="ECO:0007669"/>
    <property type="project" value="TreeGrafter"/>
</dbReference>
<feature type="repeat" description="Solcar" evidence="9">
    <location>
        <begin position="199"/>
        <end position="285"/>
    </location>
</feature>
<keyword evidence="3 10" id="KW-0813">Transport</keyword>
<evidence type="ECO:0000256" key="5">
    <source>
        <dbReference type="ARBA" id="ARBA00022737"/>
    </source>
</evidence>
<evidence type="ECO:0000313" key="12">
    <source>
        <dbReference type="EMBL" id="CAL4147656.1"/>
    </source>
</evidence>
<evidence type="ECO:0000256" key="10">
    <source>
        <dbReference type="RuleBase" id="RU000488"/>
    </source>
</evidence>
<evidence type="ECO:0000256" key="1">
    <source>
        <dbReference type="ARBA" id="ARBA00004225"/>
    </source>
</evidence>
<dbReference type="EMBL" id="CAXKWB010036172">
    <property type="protein sequence ID" value="CAL4147656.1"/>
    <property type="molecule type" value="Genomic_DNA"/>
</dbReference>
<dbReference type="Pfam" id="PF00153">
    <property type="entry name" value="Mito_carr"/>
    <property type="match status" value="3"/>
</dbReference>
<dbReference type="PROSITE" id="PS50920">
    <property type="entry name" value="SOLCAR"/>
    <property type="match status" value="3"/>
</dbReference>
<dbReference type="GO" id="GO:0015227">
    <property type="term" value="F:O-acyl-L-carnitine transmembrane transporter activity"/>
    <property type="evidence" value="ECO:0007669"/>
    <property type="project" value="TreeGrafter"/>
</dbReference>
<dbReference type="SUPFAM" id="SSF103506">
    <property type="entry name" value="Mitochondrial carrier"/>
    <property type="match status" value="1"/>
</dbReference>
<keyword evidence="4 9" id="KW-0812">Transmembrane</keyword>
<keyword evidence="7" id="KW-0496">Mitochondrion</keyword>
<evidence type="ECO:0008006" key="14">
    <source>
        <dbReference type="Google" id="ProtNLM"/>
    </source>
</evidence>
<evidence type="ECO:0000256" key="9">
    <source>
        <dbReference type="PROSITE-ProRule" id="PRU00282"/>
    </source>
</evidence>
<dbReference type="PANTHER" id="PTHR45624:SF4">
    <property type="entry name" value="CONGESTED-LIKE TRACHEA PROTEIN-RELATED"/>
    <property type="match status" value="1"/>
</dbReference>
<feature type="transmembrane region" description="Helical" evidence="11">
    <location>
        <begin position="102"/>
        <end position="122"/>
    </location>
</feature>
<evidence type="ECO:0000256" key="3">
    <source>
        <dbReference type="ARBA" id="ARBA00022448"/>
    </source>
</evidence>
<evidence type="ECO:0000256" key="6">
    <source>
        <dbReference type="ARBA" id="ARBA00022989"/>
    </source>
</evidence>
<keyword evidence="8 9" id="KW-0472">Membrane</keyword>
<evidence type="ECO:0000256" key="7">
    <source>
        <dbReference type="ARBA" id="ARBA00023128"/>
    </source>
</evidence>
<comment type="subcellular location">
    <subcellularLocation>
        <location evidence="1">Mitochondrion membrane</location>
        <topology evidence="1">Multi-pass membrane protein</topology>
    </subcellularLocation>
</comment>
<evidence type="ECO:0000256" key="11">
    <source>
        <dbReference type="SAM" id="Phobius"/>
    </source>
</evidence>
<dbReference type="GO" id="GO:0031966">
    <property type="term" value="C:mitochondrial membrane"/>
    <property type="evidence" value="ECO:0007669"/>
    <property type="project" value="UniProtKB-SubCell"/>
</dbReference>